<name>A0A8S5S483_9CAUD</name>
<dbReference type="GO" id="GO:0016070">
    <property type="term" value="P:RNA metabolic process"/>
    <property type="evidence" value="ECO:0007669"/>
    <property type="project" value="InterPro"/>
</dbReference>
<sequence>MTKNIKIQYSTRYNNRKCHSVPKIQMEGKWLEELGFSIGDIVAVEYENGCIRIRPFTSEEQNKRQQEELKSDIRRKSAALKSLQSQVDIGSSKPCMVAESDSHYSEDSSVSV</sequence>
<organism evidence="3">
    <name type="scientific">Siphoviridae sp. ct3UN6</name>
    <dbReference type="NCBI Taxonomy" id="2827769"/>
    <lineage>
        <taxon>Viruses</taxon>
        <taxon>Duplodnaviria</taxon>
        <taxon>Heunggongvirae</taxon>
        <taxon>Uroviricota</taxon>
        <taxon>Caudoviricetes</taxon>
    </lineage>
</organism>
<dbReference type="EMBL" id="BK032520">
    <property type="protein sequence ID" value="DAF45820.1"/>
    <property type="molecule type" value="Genomic_DNA"/>
</dbReference>
<accession>A0A8S5S483</accession>
<dbReference type="GO" id="GO:0016788">
    <property type="term" value="F:hydrolase activity, acting on ester bonds"/>
    <property type="evidence" value="ECO:0007669"/>
    <property type="project" value="InterPro"/>
</dbReference>
<evidence type="ECO:0000256" key="1">
    <source>
        <dbReference type="SAM" id="MobiDB-lite"/>
    </source>
</evidence>
<evidence type="ECO:0000313" key="3">
    <source>
        <dbReference type="EMBL" id="DAF45820.1"/>
    </source>
</evidence>
<dbReference type="InterPro" id="IPR014944">
    <property type="entry name" value="Toxin_SymE-like"/>
</dbReference>
<protein>
    <submittedName>
        <fullName evidence="3">Toxin SymE, type I toxin-antitoxin system</fullName>
    </submittedName>
</protein>
<reference evidence="3" key="1">
    <citation type="journal article" date="2021" name="Proc. Natl. Acad. Sci. U.S.A.">
        <title>A Catalog of Tens of Thousands of Viruses from Human Metagenomes Reveals Hidden Associations with Chronic Diseases.</title>
        <authorList>
            <person name="Tisza M.J."/>
            <person name="Buck C.B."/>
        </authorList>
    </citation>
    <scope>NUCLEOTIDE SEQUENCE</scope>
    <source>
        <strain evidence="3">Ct3UN6</strain>
    </source>
</reference>
<dbReference type="Pfam" id="PF08845">
    <property type="entry name" value="SymE_toxin"/>
    <property type="match status" value="1"/>
</dbReference>
<dbReference type="GO" id="GO:0003723">
    <property type="term" value="F:RNA binding"/>
    <property type="evidence" value="ECO:0007669"/>
    <property type="project" value="InterPro"/>
</dbReference>
<proteinExistence type="predicted"/>
<feature type="domain" description="Toxin SymE-like" evidence="2">
    <location>
        <begin position="5"/>
        <end position="55"/>
    </location>
</feature>
<feature type="region of interest" description="Disordered" evidence="1">
    <location>
        <begin position="84"/>
        <end position="112"/>
    </location>
</feature>
<evidence type="ECO:0000259" key="2">
    <source>
        <dbReference type="Pfam" id="PF08845"/>
    </source>
</evidence>